<dbReference type="Pfam" id="PF01144">
    <property type="entry name" value="CoA_trans"/>
    <property type="match status" value="1"/>
</dbReference>
<dbReference type="InterPro" id="IPR004165">
    <property type="entry name" value="CoA_trans_fam_I"/>
</dbReference>
<dbReference type="Gene3D" id="3.40.1080.10">
    <property type="entry name" value="Glutaconate Coenzyme A-transferase"/>
    <property type="match status" value="1"/>
</dbReference>
<dbReference type="GO" id="GO:0008410">
    <property type="term" value="F:CoA-transferase activity"/>
    <property type="evidence" value="ECO:0007669"/>
    <property type="project" value="InterPro"/>
</dbReference>
<proteinExistence type="inferred from homology"/>
<accession>A0AAE9YC65</accession>
<dbReference type="AlphaFoldDB" id="A0AAE9YC65"/>
<dbReference type="PANTHER" id="PTHR43293:SF3">
    <property type="entry name" value="CHOLESTEROL RING-CLEAVING HYDROLASE IPDB SUBUNIT"/>
    <property type="match status" value="1"/>
</dbReference>
<gene>
    <name evidence="2" type="ORF">PO878_16975</name>
</gene>
<dbReference type="SMART" id="SM00882">
    <property type="entry name" value="CoA_trans"/>
    <property type="match status" value="1"/>
</dbReference>
<dbReference type="EMBL" id="CP116942">
    <property type="protein sequence ID" value="WCO66197.1"/>
    <property type="molecule type" value="Genomic_DNA"/>
</dbReference>
<comment type="similarity">
    <text evidence="1">Belongs to the 3-oxoacid CoA-transferase subunit B family.</text>
</comment>
<dbReference type="PANTHER" id="PTHR43293">
    <property type="entry name" value="ACETATE COA-TRANSFERASE YDIF"/>
    <property type="match status" value="1"/>
</dbReference>
<evidence type="ECO:0000313" key="2">
    <source>
        <dbReference type="EMBL" id="WCO66197.1"/>
    </source>
</evidence>
<dbReference type="SUPFAM" id="SSF100950">
    <property type="entry name" value="NagB/RpiA/CoA transferase-like"/>
    <property type="match status" value="1"/>
</dbReference>
<keyword evidence="3" id="KW-1185">Reference proteome</keyword>
<protein>
    <submittedName>
        <fullName evidence="2">CoA-transferase</fullName>
    </submittedName>
</protein>
<dbReference type="RefSeq" id="WP_272735721.1">
    <property type="nucleotide sequence ID" value="NZ_CP116942.1"/>
</dbReference>
<dbReference type="KEGG" id="ima:PO878_16975"/>
<organism evidence="2 3">
    <name type="scientific">Iamia majanohamensis</name>
    <dbReference type="NCBI Taxonomy" id="467976"/>
    <lineage>
        <taxon>Bacteria</taxon>
        <taxon>Bacillati</taxon>
        <taxon>Actinomycetota</taxon>
        <taxon>Acidimicrobiia</taxon>
        <taxon>Acidimicrobiales</taxon>
        <taxon>Iamiaceae</taxon>
        <taxon>Iamia</taxon>
    </lineage>
</organism>
<evidence type="ECO:0000313" key="3">
    <source>
        <dbReference type="Proteomes" id="UP001216390"/>
    </source>
</evidence>
<evidence type="ECO:0000256" key="1">
    <source>
        <dbReference type="ARBA" id="ARBA00007047"/>
    </source>
</evidence>
<dbReference type="Proteomes" id="UP001216390">
    <property type="component" value="Chromosome"/>
</dbReference>
<dbReference type="InterPro" id="IPR037171">
    <property type="entry name" value="NagB/RpiA_transferase-like"/>
</dbReference>
<name>A0AAE9YC65_9ACTN</name>
<reference evidence="2" key="1">
    <citation type="submission" date="2023-01" db="EMBL/GenBank/DDBJ databases">
        <title>The diversity of Class Acidimicrobiia in South China Sea sediment environments and the proposal of Iamia marina sp. nov., a novel species of the genus Iamia.</title>
        <authorList>
            <person name="He Y."/>
            <person name="Tian X."/>
        </authorList>
    </citation>
    <scope>NUCLEOTIDE SEQUENCE</scope>
    <source>
        <strain evidence="2">DSM 19957</strain>
    </source>
</reference>
<sequence>MADTDVRRADVCVVAVADCFAGDGESLVNPIGVIPMIGGRLARAQHEPDLMMTDGEATLIADDAASVPAEQRTIETYNPYRRMFDVVWSGRRHVMMGATQVDRYGNQNIAALGPDPHRPKVQLLGVRGAPGNTINDTTSYWVARHSPKVFVEAVDVVCGIGWDRAAALGEEAARFFEVRRVVSDLGVFDFETDDHRMRVRSLHPGVTVDEVRAATGFELVVPDDVPTSRLPEPDELELVGEVIDPDGTRYREVPDPA</sequence>